<keyword evidence="18" id="KW-1185">Reference proteome</keyword>
<dbReference type="PANTHER" id="PTHR43030">
    <property type="entry name" value="PHOSPHOENOLPYRUVATE SYNTHASE"/>
    <property type="match status" value="1"/>
</dbReference>
<evidence type="ECO:0000256" key="9">
    <source>
        <dbReference type="ARBA" id="ARBA00022741"/>
    </source>
</evidence>
<evidence type="ECO:0000256" key="8">
    <source>
        <dbReference type="ARBA" id="ARBA00022723"/>
    </source>
</evidence>
<evidence type="ECO:0000256" key="2">
    <source>
        <dbReference type="ARBA" id="ARBA00002988"/>
    </source>
</evidence>
<sequence length="659" mass="72239">MSFRLCLAILPLAAAAAAMGTAHAQTESKPSALVAQRIGRPQLALAPDPAPFLSELPDRASFDRMARVYDPGTPEAQPHVLFVIDRQAAQGKVYFVNTRRHALHEDFLKARHLVTSWEPGVRTRLYQQPQRRFILGMVSWQPQLKGFVFEFWEGDRQTPELLRTAQAVLARDMSFAPLRFKANAAQHEQVAQEAGIEAVTQAQLIAGRSALAYNPGRAFGRLRLVEDIEQVDDLAPEDIVVLREAPLALPPVAGVILASPSTALSHVNLLAKGWGIPNLYLKDAWQQLQGLDGQTVWLDVRRGSQRIEARAEAPAGWRPVSRQAKARLLSAPDLRRQQPLPLAQMRLKDMSACGGKAARLGELQWLQSQGRLPATAPVPDGFCIPYGAFAAFMAQPEVKARVAQALSEGGFEGSPGQRRAVLSRLREDLLAMPLPAGLEAQWEQQWERQLARAGVFVRSSSNSEDLANFSGAGLYSTVPNVRTELARAVKTVWASAWNAEAFEARRQAGLRHEQVQMAVLVQKAVDSRMSGVMITRDPFDATRSGVVYVSAKRGIGIKVVEGKRIAEQALFEERSGAIERLSSSAESTELRLDESGGLKEVAVASAAVLQDAQVLALSRLALAIRRELGGVEQDIEWAIDGEGRLVMLQARPFVQRSAY</sequence>
<evidence type="ECO:0000256" key="10">
    <source>
        <dbReference type="ARBA" id="ARBA00022777"/>
    </source>
</evidence>
<organism evidence="17 18">
    <name type="scientific">Roseateles flavus</name>
    <dbReference type="NCBI Taxonomy" id="3149041"/>
    <lineage>
        <taxon>Bacteria</taxon>
        <taxon>Pseudomonadati</taxon>
        <taxon>Pseudomonadota</taxon>
        <taxon>Betaproteobacteria</taxon>
        <taxon>Burkholderiales</taxon>
        <taxon>Sphaerotilaceae</taxon>
        <taxon>Roseateles</taxon>
    </lineage>
</organism>
<evidence type="ECO:0000313" key="18">
    <source>
        <dbReference type="Proteomes" id="UP001462640"/>
    </source>
</evidence>
<dbReference type="SUPFAM" id="SSF56059">
    <property type="entry name" value="Glutathione synthetase ATP-binding domain-like"/>
    <property type="match status" value="1"/>
</dbReference>
<comment type="function">
    <text evidence="2">Catalyzes the phosphorylation of pyruvate to phosphoenolpyruvate.</text>
</comment>
<dbReference type="InterPro" id="IPR002192">
    <property type="entry name" value="PPDK_AMP/ATP-bd"/>
</dbReference>
<feature type="chain" id="PRO_5046317541" description="Phosphoenolpyruvate synthase" evidence="15">
    <location>
        <begin position="25"/>
        <end position="659"/>
    </location>
</feature>
<dbReference type="PANTHER" id="PTHR43030:SF1">
    <property type="entry name" value="PHOSPHOENOLPYRUVATE SYNTHASE"/>
    <property type="match status" value="1"/>
</dbReference>
<evidence type="ECO:0000256" key="6">
    <source>
        <dbReference type="ARBA" id="ARBA00021623"/>
    </source>
</evidence>
<keyword evidence="8" id="KW-0479">Metal-binding</keyword>
<feature type="domain" description="Pyruvate phosphate dikinase AMP/ATP-binding" evidence="16">
    <location>
        <begin position="352"/>
        <end position="655"/>
    </location>
</feature>
<evidence type="ECO:0000256" key="1">
    <source>
        <dbReference type="ARBA" id="ARBA00001946"/>
    </source>
</evidence>
<evidence type="ECO:0000259" key="16">
    <source>
        <dbReference type="Pfam" id="PF01326"/>
    </source>
</evidence>
<comment type="cofactor">
    <cofactor evidence="1">
        <name>Mg(2+)</name>
        <dbReference type="ChEBI" id="CHEBI:18420"/>
    </cofactor>
</comment>
<gene>
    <name evidence="17" type="ORF">ABDJ40_01320</name>
</gene>
<dbReference type="InterPro" id="IPR006319">
    <property type="entry name" value="PEP_synth"/>
</dbReference>
<comment type="catalytic activity">
    <reaction evidence="14">
        <text>pyruvate + ATP + H2O = phosphoenolpyruvate + AMP + phosphate + 2 H(+)</text>
        <dbReference type="Rhea" id="RHEA:11364"/>
        <dbReference type="ChEBI" id="CHEBI:15361"/>
        <dbReference type="ChEBI" id="CHEBI:15377"/>
        <dbReference type="ChEBI" id="CHEBI:15378"/>
        <dbReference type="ChEBI" id="CHEBI:30616"/>
        <dbReference type="ChEBI" id="CHEBI:43474"/>
        <dbReference type="ChEBI" id="CHEBI:58702"/>
        <dbReference type="ChEBI" id="CHEBI:456215"/>
        <dbReference type="EC" id="2.7.9.2"/>
    </reaction>
</comment>
<keyword evidence="9" id="KW-0547">Nucleotide-binding</keyword>
<proteinExistence type="inferred from homology"/>
<dbReference type="RefSeq" id="WP_347605074.1">
    <property type="nucleotide sequence ID" value="NZ_JBDPZC010000001.1"/>
</dbReference>
<evidence type="ECO:0000256" key="15">
    <source>
        <dbReference type="SAM" id="SignalP"/>
    </source>
</evidence>
<evidence type="ECO:0000256" key="12">
    <source>
        <dbReference type="ARBA" id="ARBA00022842"/>
    </source>
</evidence>
<accession>A0ABV0G8R0</accession>
<evidence type="ECO:0000256" key="3">
    <source>
        <dbReference type="ARBA" id="ARBA00004742"/>
    </source>
</evidence>
<evidence type="ECO:0000256" key="11">
    <source>
        <dbReference type="ARBA" id="ARBA00022840"/>
    </source>
</evidence>
<evidence type="ECO:0000313" key="17">
    <source>
        <dbReference type="EMBL" id="MEO3711399.1"/>
    </source>
</evidence>
<evidence type="ECO:0000256" key="14">
    <source>
        <dbReference type="ARBA" id="ARBA00047700"/>
    </source>
</evidence>
<dbReference type="Proteomes" id="UP001462640">
    <property type="component" value="Unassembled WGS sequence"/>
</dbReference>
<protein>
    <recommendedName>
        <fullName evidence="6">Phosphoenolpyruvate synthase</fullName>
        <ecNumber evidence="5">2.7.9.2</ecNumber>
    </recommendedName>
    <alternativeName>
        <fullName evidence="13">Pyruvate, water dikinase</fullName>
    </alternativeName>
</protein>
<comment type="caution">
    <text evidence="17">The sequence shown here is derived from an EMBL/GenBank/DDBJ whole genome shotgun (WGS) entry which is preliminary data.</text>
</comment>
<comment type="similarity">
    <text evidence="4">Belongs to the PEP-utilizing enzyme family.</text>
</comment>
<dbReference type="EC" id="2.7.9.2" evidence="5"/>
<keyword evidence="11" id="KW-0067">ATP-binding</keyword>
<dbReference type="InterPro" id="IPR013815">
    <property type="entry name" value="ATP_grasp_subdomain_1"/>
</dbReference>
<evidence type="ECO:0000256" key="5">
    <source>
        <dbReference type="ARBA" id="ARBA00011996"/>
    </source>
</evidence>
<feature type="signal peptide" evidence="15">
    <location>
        <begin position="1"/>
        <end position="24"/>
    </location>
</feature>
<dbReference type="Pfam" id="PF01326">
    <property type="entry name" value="PPDK_N"/>
    <property type="match status" value="1"/>
</dbReference>
<keyword evidence="12" id="KW-0460">Magnesium</keyword>
<comment type="pathway">
    <text evidence="3">Carbohydrate biosynthesis; gluconeogenesis.</text>
</comment>
<dbReference type="EMBL" id="JBDPZC010000001">
    <property type="protein sequence ID" value="MEO3711399.1"/>
    <property type="molecule type" value="Genomic_DNA"/>
</dbReference>
<name>A0ABV0G8R0_9BURK</name>
<reference evidence="17 18" key="1">
    <citation type="submission" date="2024-05" db="EMBL/GenBank/DDBJ databases">
        <title>Roseateles sp. 2.12 16S ribosomal RNA gene Genome sequencing and assembly.</title>
        <authorList>
            <person name="Woo H."/>
        </authorList>
    </citation>
    <scope>NUCLEOTIDE SEQUENCE [LARGE SCALE GENOMIC DNA]</scope>
    <source>
        <strain evidence="17 18">2.12</strain>
    </source>
</reference>
<evidence type="ECO:0000256" key="4">
    <source>
        <dbReference type="ARBA" id="ARBA00007837"/>
    </source>
</evidence>
<dbReference type="Gene3D" id="3.30.1490.20">
    <property type="entry name" value="ATP-grasp fold, A domain"/>
    <property type="match status" value="1"/>
</dbReference>
<keyword evidence="7" id="KW-0808">Transferase</keyword>
<evidence type="ECO:0000256" key="7">
    <source>
        <dbReference type="ARBA" id="ARBA00022679"/>
    </source>
</evidence>
<dbReference type="Gene3D" id="3.30.470.20">
    <property type="entry name" value="ATP-grasp fold, B domain"/>
    <property type="match status" value="1"/>
</dbReference>
<keyword evidence="10" id="KW-0418">Kinase</keyword>
<evidence type="ECO:0000256" key="13">
    <source>
        <dbReference type="ARBA" id="ARBA00033470"/>
    </source>
</evidence>
<keyword evidence="15" id="KW-0732">Signal</keyword>